<evidence type="ECO:0000313" key="3">
    <source>
        <dbReference type="Proteomes" id="UP000717585"/>
    </source>
</evidence>
<sequence>MGVNGLLSYVSGRDNNKKMREYKAKDVLPFLTVFQPGKSVVFDGNSILHFLYRKINYGHLGGDLSGFRRLTGQFFKLFLDLGCQVTIFFDGCDYGHEIKAATAHDRANSRLNRVSTLFASLPTTMTDPMNPNIPVLHPLTRAAFMQVLYILRDTYRADRLRIMVCDTEADSFVMKYAIARGFGPVDPQRKDRFNDAVVVTNDSDALLYTRVPMVVVCSAMHIGSASDFEQGNFDIAGGSVTVLRPEQIARTLGLPDRMLQVLAVLVGNDYISTDLKDMRAFHKRITTQADLDNRTSMVEIVRRSCLAMGGTLNGSMPPGLRDSNPETRKQACLVALAKILRAANAKDAPDVPKIRDIDGLAHKMLLALKGYNLPDIPAEASHEWFIGNHFRTPLMDVLGDEATVGRVILAYRVGYFPALVLDTLLGVTVGPYIPIHDPAGPAADSARVQLLVTMASYLRGEGKTLEIMRVTHDAAEETETDTEEGGKARIVAEHFTTAATHPFLGRQDGAVVVEQRPVPVWTADMLSFSADTSLEHFKAMVSAGADLDDEASLLFAVSLRYWTLVSEAPEMGIPSEHKATAAVVEALLYLHLLPQDGVDTALLGQAMSAESETSVQAVIAQLAAFNGICSIVSDLYCAVGCPLGWLPMQVPDTTAVIALAVGGADSLGTMQAGADEEAAVLRNFVMG</sequence>
<dbReference type="SUPFAM" id="SSF88723">
    <property type="entry name" value="PIN domain-like"/>
    <property type="match status" value="1"/>
</dbReference>
<organism evidence="2 3">
    <name type="scientific">Carpediemonas membranifera</name>
    <dbReference type="NCBI Taxonomy" id="201153"/>
    <lineage>
        <taxon>Eukaryota</taxon>
        <taxon>Metamonada</taxon>
        <taxon>Carpediemonas-like organisms</taxon>
        <taxon>Carpediemonas</taxon>
    </lineage>
</organism>
<dbReference type="Gene3D" id="3.40.50.1010">
    <property type="entry name" value="5'-nuclease"/>
    <property type="match status" value="1"/>
</dbReference>
<comment type="caution">
    <text evidence="2">The sequence shown here is derived from an EMBL/GenBank/DDBJ whole genome shotgun (WGS) entry which is preliminary data.</text>
</comment>
<comment type="similarity">
    <text evidence="1">Belongs to the asteroid family.</text>
</comment>
<dbReference type="PANTHER" id="PTHR15665:SF1">
    <property type="entry name" value="PROTEIN ASTEROID HOMOLOG 1"/>
    <property type="match status" value="1"/>
</dbReference>
<accession>A0A8J6BCB7</accession>
<gene>
    <name evidence="2" type="ORF">J8273_1177</name>
</gene>
<protein>
    <submittedName>
        <fullName evidence="2">Uncharacterized protein</fullName>
    </submittedName>
</protein>
<reference evidence="2" key="1">
    <citation type="submission" date="2021-05" db="EMBL/GenBank/DDBJ databases">
        <title>A free-living protist that lacks canonical eukaryotic 1 DNA replication and segregation systems.</title>
        <authorList>
            <person name="Salas-Leiva D.E."/>
            <person name="Tromer E.C."/>
            <person name="Curtis B.A."/>
            <person name="Jerlstrom-Hultqvist J."/>
            <person name="Kolisko M."/>
            <person name="Yi Z."/>
            <person name="Salas-Leiva J.S."/>
            <person name="Gallot-Lavallee L."/>
            <person name="Kops G.J.P.L."/>
            <person name="Archibald J.M."/>
            <person name="Simpson A.G.B."/>
            <person name="Roger A.J."/>
        </authorList>
    </citation>
    <scope>NUCLEOTIDE SEQUENCE</scope>
    <source>
        <strain evidence="2">BICM</strain>
    </source>
</reference>
<name>A0A8J6BCB7_9EUKA</name>
<dbReference type="Proteomes" id="UP000717585">
    <property type="component" value="Unassembled WGS sequence"/>
</dbReference>
<dbReference type="PANTHER" id="PTHR15665">
    <property type="entry name" value="ASTEROID PROTEIN"/>
    <property type="match status" value="1"/>
</dbReference>
<dbReference type="OrthoDB" id="25987at2759"/>
<evidence type="ECO:0000313" key="2">
    <source>
        <dbReference type="EMBL" id="KAG9397262.1"/>
    </source>
</evidence>
<dbReference type="EMBL" id="JAHDYR010000003">
    <property type="protein sequence ID" value="KAG9397262.1"/>
    <property type="molecule type" value="Genomic_DNA"/>
</dbReference>
<proteinExistence type="inferred from homology"/>
<keyword evidence="3" id="KW-1185">Reference proteome</keyword>
<dbReference type="AlphaFoldDB" id="A0A8J6BCB7"/>
<dbReference type="InterPro" id="IPR029060">
    <property type="entry name" value="PIN-like_dom_sf"/>
</dbReference>
<dbReference type="InterPro" id="IPR026832">
    <property type="entry name" value="Asteroid"/>
</dbReference>
<evidence type="ECO:0000256" key="1">
    <source>
        <dbReference type="ARBA" id="ARBA00007398"/>
    </source>
</evidence>